<dbReference type="RefSeq" id="WP_208133707.1">
    <property type="nucleotide sequence ID" value="NZ_BAABGQ010000009.1"/>
</dbReference>
<sequence>MATATTQWDVFISYASEDRESVALPLATELARRGVRVWLDKFELRVGDSLRERIDEGLAHSRFGIVVLSPNFFNKHYPTRELNGLAQQEISGDKVILPIWKDVTAQDVRSFSPPLADRIAITWQDNLASVVGELLPIIRPDIVEKAKLEALTPVQLPIISSGRQLMQVIERADMLNQSHEEFETAAELEQIAPLMDEIRELVDTFEFLEAGDVPRTEFSFTEKLRSLTAIGWKLHGGQHQRMVTIGEKPLKMKVGALAFVRLSCESVAVQGEKFFLYKPEVPSRSL</sequence>
<reference evidence="3" key="1">
    <citation type="journal article" date="2019" name="Int. J. Syst. Evol. Microbiol.">
        <title>The Global Catalogue of Microorganisms (GCM) 10K type strain sequencing project: providing services to taxonomists for standard genome sequencing and annotation.</title>
        <authorList>
            <consortium name="The Broad Institute Genomics Platform"/>
            <consortium name="The Broad Institute Genome Sequencing Center for Infectious Disease"/>
            <person name="Wu L."/>
            <person name="Ma J."/>
        </authorList>
    </citation>
    <scope>NUCLEOTIDE SEQUENCE [LARGE SCALE GENOMIC DNA]</scope>
    <source>
        <strain evidence="3">JCM 17841</strain>
    </source>
</reference>
<comment type="caution">
    <text evidence="2">The sequence shown here is derived from an EMBL/GenBank/DDBJ whole genome shotgun (WGS) entry which is preliminary data.</text>
</comment>
<dbReference type="Gene3D" id="3.40.50.10140">
    <property type="entry name" value="Toll/interleukin-1 receptor homology (TIR) domain"/>
    <property type="match status" value="1"/>
</dbReference>
<evidence type="ECO:0000313" key="2">
    <source>
        <dbReference type="EMBL" id="GAA4506480.1"/>
    </source>
</evidence>
<evidence type="ECO:0000313" key="3">
    <source>
        <dbReference type="Proteomes" id="UP001501243"/>
    </source>
</evidence>
<dbReference type="Proteomes" id="UP001501243">
    <property type="component" value="Unassembled WGS sequence"/>
</dbReference>
<proteinExistence type="predicted"/>
<feature type="domain" description="TIR" evidence="1">
    <location>
        <begin position="6"/>
        <end position="130"/>
    </location>
</feature>
<dbReference type="PROSITE" id="PS50104">
    <property type="entry name" value="TIR"/>
    <property type="match status" value="1"/>
</dbReference>
<gene>
    <name evidence="2" type="ORF">GCM10023172_35720</name>
</gene>
<dbReference type="InterPro" id="IPR035897">
    <property type="entry name" value="Toll_tir_struct_dom_sf"/>
</dbReference>
<dbReference type="SMART" id="SM00255">
    <property type="entry name" value="TIR"/>
    <property type="match status" value="1"/>
</dbReference>
<dbReference type="InterPro" id="IPR000157">
    <property type="entry name" value="TIR_dom"/>
</dbReference>
<organism evidence="2 3">
    <name type="scientific">Hymenobacter ginsengisoli</name>
    <dbReference type="NCBI Taxonomy" id="1051626"/>
    <lineage>
        <taxon>Bacteria</taxon>
        <taxon>Pseudomonadati</taxon>
        <taxon>Bacteroidota</taxon>
        <taxon>Cytophagia</taxon>
        <taxon>Cytophagales</taxon>
        <taxon>Hymenobacteraceae</taxon>
        <taxon>Hymenobacter</taxon>
    </lineage>
</organism>
<dbReference type="Pfam" id="PF13676">
    <property type="entry name" value="TIR_2"/>
    <property type="match status" value="1"/>
</dbReference>
<keyword evidence="3" id="KW-1185">Reference proteome</keyword>
<protein>
    <recommendedName>
        <fullName evidence="1">TIR domain-containing protein</fullName>
    </recommendedName>
</protein>
<evidence type="ECO:0000259" key="1">
    <source>
        <dbReference type="PROSITE" id="PS50104"/>
    </source>
</evidence>
<dbReference type="SUPFAM" id="SSF52200">
    <property type="entry name" value="Toll/Interleukin receptor TIR domain"/>
    <property type="match status" value="1"/>
</dbReference>
<name>A0ABP8QPC8_9BACT</name>
<accession>A0ABP8QPC8</accession>
<dbReference type="EMBL" id="BAABGQ010000009">
    <property type="protein sequence ID" value="GAA4506480.1"/>
    <property type="molecule type" value="Genomic_DNA"/>
</dbReference>